<evidence type="ECO:0000256" key="4">
    <source>
        <dbReference type="ARBA" id="ARBA00023163"/>
    </source>
</evidence>
<dbReference type="SUPFAM" id="SSF47113">
    <property type="entry name" value="Histone-fold"/>
    <property type="match status" value="1"/>
</dbReference>
<feature type="compositionally biased region" description="Polar residues" evidence="7">
    <location>
        <begin position="49"/>
        <end position="61"/>
    </location>
</feature>
<dbReference type="Proteomes" id="UP000887569">
    <property type="component" value="Unplaced"/>
</dbReference>
<feature type="region of interest" description="Disordered" evidence="7">
    <location>
        <begin position="1"/>
        <end position="83"/>
    </location>
</feature>
<reference evidence="10" key="1">
    <citation type="submission" date="2022-11" db="UniProtKB">
        <authorList>
            <consortium name="WormBaseParasite"/>
        </authorList>
    </citation>
    <scope>IDENTIFICATION</scope>
</reference>
<name>A0A915B1A1_PARUN</name>
<accession>A0A915B1A1</accession>
<sequence>MAESSTSNTAAEWDDVSNLLGELSDSDSDGETKSNDSKKDITKVESITRPATSSDISQAKRSANEEGRNVQRPSSKRIKLEETSKFTLSSELLDDPLFGLLEPSDLSAVASTSRKASTNAAKGTLNVKKESGVRFADDVRDNERLTELEQCPSDDASVSGQSRNGEEEHDEVMPSSTLNEHDELLRQKMQVLVANFSQEQLARYECFRRSSFPKSTIRRLIQQFTGVTPGQNVVIAVAGLAKVFAGELVEEALDIQLRMSENNEPLKPHHLEMAYESLRQKGKLFPPKGSRRNPFL</sequence>
<dbReference type="GO" id="GO:0005669">
    <property type="term" value="C:transcription factor TFIID complex"/>
    <property type="evidence" value="ECO:0007669"/>
    <property type="project" value="InterPro"/>
</dbReference>
<evidence type="ECO:0000256" key="3">
    <source>
        <dbReference type="ARBA" id="ARBA00023015"/>
    </source>
</evidence>
<evidence type="ECO:0000256" key="1">
    <source>
        <dbReference type="ARBA" id="ARBA00004123"/>
    </source>
</evidence>
<evidence type="ECO:0000259" key="8">
    <source>
        <dbReference type="Pfam" id="PF04719"/>
    </source>
</evidence>
<keyword evidence="4" id="KW-0804">Transcription</keyword>
<dbReference type="InterPro" id="IPR006809">
    <property type="entry name" value="TAFII28_dom"/>
</dbReference>
<keyword evidence="3" id="KW-0805">Transcription regulation</keyword>
<protein>
    <recommendedName>
        <fullName evidence="6">Transcription initiation factor TFIID subunit 11</fullName>
    </recommendedName>
</protein>
<dbReference type="PANTHER" id="PTHR13218">
    <property type="entry name" value="TRANSCRIPTION INITIATION FACTOR TFIID SUBUNIT 11-RELATED"/>
    <property type="match status" value="1"/>
</dbReference>
<evidence type="ECO:0000256" key="7">
    <source>
        <dbReference type="SAM" id="MobiDB-lite"/>
    </source>
</evidence>
<evidence type="ECO:0000256" key="2">
    <source>
        <dbReference type="ARBA" id="ARBA00009788"/>
    </source>
</evidence>
<comment type="subcellular location">
    <subcellularLocation>
        <location evidence="1">Nucleus</location>
    </subcellularLocation>
</comment>
<dbReference type="InterPro" id="IPR045127">
    <property type="entry name" value="TAF11-like"/>
</dbReference>
<dbReference type="PANTHER" id="PTHR13218:SF8">
    <property type="entry name" value="TRANSCRIPTION INITIATION FACTOR TFIID SUBUNIT 11"/>
    <property type="match status" value="1"/>
</dbReference>
<feature type="region of interest" description="Disordered" evidence="7">
    <location>
        <begin position="149"/>
        <end position="176"/>
    </location>
</feature>
<comment type="similarity">
    <text evidence="2">Belongs to the TAF11 family.</text>
</comment>
<dbReference type="AlphaFoldDB" id="A0A915B1A1"/>
<feature type="domain" description="TAFII28-like protein" evidence="8">
    <location>
        <begin position="191"/>
        <end position="276"/>
    </location>
</feature>
<dbReference type="GO" id="GO:0051123">
    <property type="term" value="P:RNA polymerase II preinitiation complex assembly"/>
    <property type="evidence" value="ECO:0007669"/>
    <property type="project" value="InterPro"/>
</dbReference>
<feature type="compositionally biased region" description="Basic and acidic residues" evidence="7">
    <location>
        <begin position="30"/>
        <end position="43"/>
    </location>
</feature>
<evidence type="ECO:0000313" key="10">
    <source>
        <dbReference type="WBParaSite" id="PgR023_g035_t01"/>
    </source>
</evidence>
<proteinExistence type="inferred from homology"/>
<dbReference type="GO" id="GO:0046982">
    <property type="term" value="F:protein heterodimerization activity"/>
    <property type="evidence" value="ECO:0007669"/>
    <property type="project" value="InterPro"/>
</dbReference>
<evidence type="ECO:0000256" key="5">
    <source>
        <dbReference type="ARBA" id="ARBA00023242"/>
    </source>
</evidence>
<dbReference type="FunFam" id="1.10.20.10:FF:000061">
    <property type="entry name" value="TFIID subunit"/>
    <property type="match status" value="1"/>
</dbReference>
<organism evidence="9 10">
    <name type="scientific">Parascaris univalens</name>
    <name type="common">Nematode worm</name>
    <dbReference type="NCBI Taxonomy" id="6257"/>
    <lineage>
        <taxon>Eukaryota</taxon>
        <taxon>Metazoa</taxon>
        <taxon>Ecdysozoa</taxon>
        <taxon>Nematoda</taxon>
        <taxon>Chromadorea</taxon>
        <taxon>Rhabditida</taxon>
        <taxon>Spirurina</taxon>
        <taxon>Ascaridomorpha</taxon>
        <taxon>Ascaridoidea</taxon>
        <taxon>Ascarididae</taxon>
        <taxon>Parascaris</taxon>
    </lineage>
</organism>
<dbReference type="Gene3D" id="1.10.20.10">
    <property type="entry name" value="Histone, subunit A"/>
    <property type="match status" value="1"/>
</dbReference>
<dbReference type="Pfam" id="PF04719">
    <property type="entry name" value="TAFII28"/>
    <property type="match status" value="1"/>
</dbReference>
<dbReference type="GO" id="GO:0016251">
    <property type="term" value="F:RNA polymerase II general transcription initiation factor activity"/>
    <property type="evidence" value="ECO:0007669"/>
    <property type="project" value="TreeGrafter"/>
</dbReference>
<dbReference type="WBParaSite" id="PgR023_g035_t01">
    <property type="protein sequence ID" value="PgR023_g035_t01"/>
    <property type="gene ID" value="PgR023_g035"/>
</dbReference>
<keyword evidence="9" id="KW-1185">Reference proteome</keyword>
<dbReference type="InterPro" id="IPR009072">
    <property type="entry name" value="Histone-fold"/>
</dbReference>
<keyword evidence="5" id="KW-0539">Nucleus</keyword>
<evidence type="ECO:0000256" key="6">
    <source>
        <dbReference type="ARBA" id="ARBA00072882"/>
    </source>
</evidence>
<evidence type="ECO:0000313" key="9">
    <source>
        <dbReference type="Proteomes" id="UP000887569"/>
    </source>
</evidence>
<dbReference type="CDD" id="cd08048">
    <property type="entry name" value="HFD_TAF11"/>
    <property type="match status" value="1"/>
</dbReference>
<feature type="compositionally biased region" description="Polar residues" evidence="7">
    <location>
        <begin position="1"/>
        <end position="10"/>
    </location>
</feature>